<dbReference type="Proteomes" id="UP001358586">
    <property type="component" value="Chromosome 7"/>
</dbReference>
<accession>A0ABR0PDB7</accession>
<evidence type="ECO:0000256" key="1">
    <source>
        <dbReference type="SAM" id="MobiDB-lite"/>
    </source>
</evidence>
<feature type="region of interest" description="Disordered" evidence="1">
    <location>
        <begin position="22"/>
        <end position="63"/>
    </location>
</feature>
<name>A0ABR0PDB7_GOSAR</name>
<keyword evidence="3" id="KW-1185">Reference proteome</keyword>
<evidence type="ECO:0000313" key="3">
    <source>
        <dbReference type="Proteomes" id="UP001358586"/>
    </source>
</evidence>
<reference evidence="2 3" key="1">
    <citation type="submission" date="2023-03" db="EMBL/GenBank/DDBJ databases">
        <title>WGS of Gossypium arboreum.</title>
        <authorList>
            <person name="Yu D."/>
        </authorList>
    </citation>
    <scope>NUCLEOTIDE SEQUENCE [LARGE SCALE GENOMIC DNA]</scope>
    <source>
        <tissue evidence="2">Leaf</tissue>
    </source>
</reference>
<protein>
    <submittedName>
        <fullName evidence="2">Uncharacterized protein</fullName>
    </submittedName>
</protein>
<organism evidence="2 3">
    <name type="scientific">Gossypium arboreum</name>
    <name type="common">Tree cotton</name>
    <name type="synonym">Gossypium nanking</name>
    <dbReference type="NCBI Taxonomy" id="29729"/>
    <lineage>
        <taxon>Eukaryota</taxon>
        <taxon>Viridiplantae</taxon>
        <taxon>Streptophyta</taxon>
        <taxon>Embryophyta</taxon>
        <taxon>Tracheophyta</taxon>
        <taxon>Spermatophyta</taxon>
        <taxon>Magnoliopsida</taxon>
        <taxon>eudicotyledons</taxon>
        <taxon>Gunneridae</taxon>
        <taxon>Pentapetalae</taxon>
        <taxon>rosids</taxon>
        <taxon>malvids</taxon>
        <taxon>Malvales</taxon>
        <taxon>Malvaceae</taxon>
        <taxon>Malvoideae</taxon>
        <taxon>Gossypium</taxon>
    </lineage>
</organism>
<sequence length="78" mass="8434">MDVSNIHKDRSGFQDYASIVERSSNSGVSRATKKVRTRPNLSPEKDLAVDGNGQKIQGSELPNASYKSTLMGALLDPV</sequence>
<dbReference type="EMBL" id="JARKNE010000007">
    <property type="protein sequence ID" value="KAK5819208.1"/>
    <property type="molecule type" value="Genomic_DNA"/>
</dbReference>
<evidence type="ECO:0000313" key="2">
    <source>
        <dbReference type="EMBL" id="KAK5819208.1"/>
    </source>
</evidence>
<feature type="compositionally biased region" description="Polar residues" evidence="1">
    <location>
        <begin position="54"/>
        <end position="63"/>
    </location>
</feature>
<proteinExistence type="predicted"/>
<comment type="caution">
    <text evidence="2">The sequence shown here is derived from an EMBL/GenBank/DDBJ whole genome shotgun (WGS) entry which is preliminary data.</text>
</comment>
<gene>
    <name evidence="2" type="ORF">PVK06_024177</name>
</gene>